<evidence type="ECO:0000313" key="1">
    <source>
        <dbReference type="EMBL" id="KAI5662773.1"/>
    </source>
</evidence>
<dbReference type="Proteomes" id="UP001060085">
    <property type="component" value="Linkage Group LG05"/>
</dbReference>
<keyword evidence="2" id="KW-1185">Reference proteome</keyword>
<proteinExistence type="predicted"/>
<accession>A0ACC0AP87</accession>
<comment type="caution">
    <text evidence="1">The sequence shown here is derived from an EMBL/GenBank/DDBJ whole genome shotgun (WGS) entry which is preliminary data.</text>
</comment>
<evidence type="ECO:0000313" key="2">
    <source>
        <dbReference type="Proteomes" id="UP001060085"/>
    </source>
</evidence>
<organism evidence="1 2">
    <name type="scientific">Catharanthus roseus</name>
    <name type="common">Madagascar periwinkle</name>
    <name type="synonym">Vinca rosea</name>
    <dbReference type="NCBI Taxonomy" id="4058"/>
    <lineage>
        <taxon>Eukaryota</taxon>
        <taxon>Viridiplantae</taxon>
        <taxon>Streptophyta</taxon>
        <taxon>Embryophyta</taxon>
        <taxon>Tracheophyta</taxon>
        <taxon>Spermatophyta</taxon>
        <taxon>Magnoliopsida</taxon>
        <taxon>eudicotyledons</taxon>
        <taxon>Gunneridae</taxon>
        <taxon>Pentapetalae</taxon>
        <taxon>asterids</taxon>
        <taxon>lamiids</taxon>
        <taxon>Gentianales</taxon>
        <taxon>Apocynaceae</taxon>
        <taxon>Rauvolfioideae</taxon>
        <taxon>Vinceae</taxon>
        <taxon>Catharanthinae</taxon>
        <taxon>Catharanthus</taxon>
    </lineage>
</organism>
<protein>
    <submittedName>
        <fullName evidence="1">Uncharacterized protein</fullName>
    </submittedName>
</protein>
<gene>
    <name evidence="1" type="ORF">M9H77_22096</name>
</gene>
<dbReference type="EMBL" id="CM044705">
    <property type="protein sequence ID" value="KAI5662773.1"/>
    <property type="molecule type" value="Genomic_DNA"/>
</dbReference>
<sequence length="829" mass="93703">MVKEETESLKNGGLGRRIESMVLPLQQLQHFTSADFSSQLEYEAWQKRNLKILEAGLLLHPHLPLDKGNTAAPQLRQILHGAYGKPIETGKYSESVTVLRNLVMSLARRSFDGSVSETCHWADGVPLNLRLYQILLEACFDVNEDALVIEEVDEVLELIKKTWTVLGISQKLHDLCFAWVLFYRYVATRQVENDLLLAAVNLLLEVEKDITPIEGSDYWRILSSALSLILDWAEKGLLSYHDSFYRGNVDAMQSTLSLGISAAKILDKDISREYGGKKKEADVACYRVDSYIRSSLHNAFSQVKEKVISSRKSSKNPQNYLPMLSVLAQNTADLAFNEKEIYSPILKQWHPLATGVAAATLHACYRKELKHFISSITELTPDAVQVLISSDKLEKDLVQMAVIDSADSDDGGKAIIQEMTPYEAEAVIGKLVKAWIKTRVDRLDEWVERNLQQEVWNPRANKERFAPSAVEVLRIMDETLEAFFLLPIPMHQDLIPELMNGLDRCLQNYILKAKSGCGSKGSFMPALPGLTRCSGGSKFGVFKKKDRSHMVQPRKSQVGGTPDMHNNAFAIPQLCIRINTMHLIRKELEILEKRITTNLTSAGYVHASNISSVSGKMFELSASACVEVIQQLSESTAYKIIFYDLSHVLWEYLYIGEVSGFRIEPFLQELEKNLESVSATVHDRVRTRVITDIMKASFHGFLLVLLAGGPFRAFTLQDATIVDEDFKFLMDLFWSEGDGLPIDLIEKFSTTVKDVLQLFHTDTEKLIEQFRRATLDRYGMSEKSRLPLPPTLGQWSSNDPDTLLRVLCHRNDETASKFLKKTYNLPKKL</sequence>
<name>A0ACC0AP87_CATRO</name>
<reference evidence="2" key="1">
    <citation type="journal article" date="2023" name="Nat. Plants">
        <title>Single-cell RNA sequencing provides a high-resolution roadmap for understanding the multicellular compartmentation of specialized metabolism.</title>
        <authorList>
            <person name="Sun S."/>
            <person name="Shen X."/>
            <person name="Li Y."/>
            <person name="Li Y."/>
            <person name="Wang S."/>
            <person name="Li R."/>
            <person name="Zhang H."/>
            <person name="Shen G."/>
            <person name="Guo B."/>
            <person name="Wei J."/>
            <person name="Xu J."/>
            <person name="St-Pierre B."/>
            <person name="Chen S."/>
            <person name="Sun C."/>
        </authorList>
    </citation>
    <scope>NUCLEOTIDE SEQUENCE [LARGE SCALE GENOMIC DNA]</scope>
</reference>